<sequence length="159" mass="17505">MSGCACVAGNDDITDVESLRFDLGTIEAAAKNFSTDNKLGEGGFGEVYKAWKHWRDGTPLQLLDSTLTDSYSRNEVIRCIHMGLLCVQEDPADRATMATIVFMLDSYSVILPAPQQPAFFLGSRMEASMPTMEFDFDKSKSKSIPSSVDDASITEVYPR</sequence>
<dbReference type="Proteomes" id="UP001163603">
    <property type="component" value="Chromosome 3"/>
</dbReference>
<keyword evidence="2" id="KW-1185">Reference proteome</keyword>
<dbReference type="EMBL" id="CM047738">
    <property type="protein sequence ID" value="KAJ0047201.1"/>
    <property type="molecule type" value="Genomic_DNA"/>
</dbReference>
<gene>
    <name evidence="1" type="ORF">Pint_03654</name>
</gene>
<comment type="caution">
    <text evidence="1">The sequence shown here is derived from an EMBL/GenBank/DDBJ whole genome shotgun (WGS) entry which is preliminary data.</text>
</comment>
<proteinExistence type="predicted"/>
<reference evidence="2" key="1">
    <citation type="journal article" date="2023" name="G3 (Bethesda)">
        <title>Genome assembly and association tests identify interacting loci associated with vigor, precocity, and sex in interspecific pistachio rootstocks.</title>
        <authorList>
            <person name="Palmer W."/>
            <person name="Jacygrad E."/>
            <person name="Sagayaradj S."/>
            <person name="Cavanaugh K."/>
            <person name="Han R."/>
            <person name="Bertier L."/>
            <person name="Beede B."/>
            <person name="Kafkas S."/>
            <person name="Golino D."/>
            <person name="Preece J."/>
            <person name="Michelmore R."/>
        </authorList>
    </citation>
    <scope>NUCLEOTIDE SEQUENCE [LARGE SCALE GENOMIC DNA]</scope>
</reference>
<accession>A0ACC0ZAC9</accession>
<organism evidence="1 2">
    <name type="scientific">Pistacia integerrima</name>
    <dbReference type="NCBI Taxonomy" id="434235"/>
    <lineage>
        <taxon>Eukaryota</taxon>
        <taxon>Viridiplantae</taxon>
        <taxon>Streptophyta</taxon>
        <taxon>Embryophyta</taxon>
        <taxon>Tracheophyta</taxon>
        <taxon>Spermatophyta</taxon>
        <taxon>Magnoliopsida</taxon>
        <taxon>eudicotyledons</taxon>
        <taxon>Gunneridae</taxon>
        <taxon>Pentapetalae</taxon>
        <taxon>rosids</taxon>
        <taxon>malvids</taxon>
        <taxon>Sapindales</taxon>
        <taxon>Anacardiaceae</taxon>
        <taxon>Pistacia</taxon>
    </lineage>
</organism>
<protein>
    <submittedName>
        <fullName evidence="1">Uncharacterized protein</fullName>
    </submittedName>
</protein>
<name>A0ACC0ZAC9_9ROSI</name>
<evidence type="ECO:0000313" key="1">
    <source>
        <dbReference type="EMBL" id="KAJ0047201.1"/>
    </source>
</evidence>
<evidence type="ECO:0000313" key="2">
    <source>
        <dbReference type="Proteomes" id="UP001163603"/>
    </source>
</evidence>